<dbReference type="GO" id="GO:0003777">
    <property type="term" value="F:microtubule motor activity"/>
    <property type="evidence" value="ECO:0007669"/>
    <property type="project" value="InterPro"/>
</dbReference>
<feature type="transmembrane region" description="Helical" evidence="18">
    <location>
        <begin position="166"/>
        <end position="184"/>
    </location>
</feature>
<comment type="function">
    <text evidence="13">Essential for normal male fertility and for progressive motility of spermatozoa.</text>
</comment>
<sequence length="947" mass="106049">MLTLSCRNHLTARLRDKTLPGEERKVTELQWVAFSSCLELFYADLCKVYHMGSCFSVAKNSATVRTGMQGGTAEVAARALSVPNLQEEHGEQTASMEGLERSQLEQEIAQVDRTLEDMEMKVNVLRWTVEARGPQDNEPLSTDSASLGLLCNDEEAQGQFCDRSQMFVMMLLGGVAAIAVTLSIKTITVTVLAHALLYACFIDILITGIMSVHNEVMVYVRIRPTTQFAQELIEVMPDKQMVNVRLRKNAKKGVLNNQMSSWSFRLNGIMHNVSQEAVYAQVARSVVLGALEGYNGTVMCFGQTGAGKTFTMTGATESYKQRGIIPRAIQEVFHEISNRVEHTFTVRLSFLEIYNETLVDLLASVKGGQKKHCGTLAVVEEPDGGVSVKGLSLHPVHREEEALNLLFEGEMSKIIGENALNKNSSRSHCIFTLYIESRSRTLSNATYVMSKLNLVDLAGSERLGKTGSEGQVQKEALYINRSLSFLEQAILALADRRREHVPFRQSKLTHALKDSLGGNCNTVLVANIYGEEGQIDETLSTLRFAARMKCVCTEPALNKHIDPVLQVETLQKEIQLLKQELSFQNTLANRAAETYEDLSETQVALIRSEVHRYLAGTLDEITIASIRQIQAVFAQFKKAYQNSEQEKHLEKQKSQTFTAVGNTQSTRFPSADEEPMEEVGYENRLTVPAASQKQSVAKDKRVKESSRQNGQASTGLSEDLTIVQSETDAFSPPNVPERKQYADDAPKRCDTPPSKMEAFEIYKLEKGHEIDQILKGNKSVLKERLENLHDLTGIINSIKRDIDRMTSELQLRKEQRQSQGQLLSADGEPVLDEAEVTLLLKLREAKDQYRQNYKELLSTRAEVQYCRHLVDQCRVRLFTEFESWYNESFLLPDEVLSIFKDGPIGPGLVPVEKALALQENGQESTKLRADSPSATSFFNAYNRTVLR</sequence>
<evidence type="ECO:0000313" key="20">
    <source>
        <dbReference type="EMBL" id="KAF5899016.1"/>
    </source>
</evidence>
<keyword evidence="18" id="KW-0812">Transmembrane</keyword>
<evidence type="ECO:0000256" key="2">
    <source>
        <dbReference type="ARBA" id="ARBA00022490"/>
    </source>
</evidence>
<evidence type="ECO:0000256" key="7">
    <source>
        <dbReference type="ARBA" id="ARBA00022846"/>
    </source>
</evidence>
<feature type="non-terminal residue" evidence="20">
    <location>
        <position position="1"/>
    </location>
</feature>
<dbReference type="GO" id="GO:0005524">
    <property type="term" value="F:ATP binding"/>
    <property type="evidence" value="ECO:0007669"/>
    <property type="project" value="UniProtKB-UniRule"/>
</dbReference>
<dbReference type="PROSITE" id="PS50067">
    <property type="entry name" value="KINESIN_MOTOR_2"/>
    <property type="match status" value="1"/>
</dbReference>
<protein>
    <recommendedName>
        <fullName evidence="16">Kinesin-like protein</fullName>
    </recommendedName>
</protein>
<feature type="region of interest" description="Disordered" evidence="17">
    <location>
        <begin position="647"/>
        <end position="753"/>
    </location>
</feature>
<evidence type="ECO:0000256" key="9">
    <source>
        <dbReference type="ARBA" id="ARBA00023069"/>
    </source>
</evidence>
<feature type="transmembrane region" description="Helical" evidence="18">
    <location>
        <begin position="191"/>
        <end position="212"/>
    </location>
</feature>
<evidence type="ECO:0000256" key="5">
    <source>
        <dbReference type="ARBA" id="ARBA00022741"/>
    </source>
</evidence>
<evidence type="ECO:0000256" key="13">
    <source>
        <dbReference type="ARBA" id="ARBA00059553"/>
    </source>
</evidence>
<dbReference type="InterPro" id="IPR027417">
    <property type="entry name" value="P-loop_NTPase"/>
</dbReference>
<reference evidence="20" key="1">
    <citation type="submission" date="2020-07" db="EMBL/GenBank/DDBJ databases">
        <title>Clarias magur genome sequencing, assembly and annotation.</title>
        <authorList>
            <person name="Kushwaha B."/>
            <person name="Kumar R."/>
            <person name="Das P."/>
            <person name="Joshi C.G."/>
            <person name="Kumar D."/>
            <person name="Nagpure N.S."/>
            <person name="Pandey M."/>
            <person name="Agarwal S."/>
            <person name="Srivastava S."/>
            <person name="Singh M."/>
            <person name="Sahoo L."/>
            <person name="Jayasankar P."/>
            <person name="Meher P.K."/>
            <person name="Koringa P.G."/>
            <person name="Iquebal M.A."/>
            <person name="Das S.P."/>
            <person name="Bit A."/>
            <person name="Patnaik S."/>
            <person name="Patel N."/>
            <person name="Shah T.M."/>
            <person name="Hinsu A."/>
            <person name="Jena J.K."/>
        </authorList>
    </citation>
    <scope>NUCLEOTIDE SEQUENCE</scope>
    <source>
        <strain evidence="20">CIFAMagur01</strain>
        <tissue evidence="20">Testis</tissue>
    </source>
</reference>
<dbReference type="SUPFAM" id="SSF52540">
    <property type="entry name" value="P-loop containing nucleoside triphosphate hydrolases"/>
    <property type="match status" value="1"/>
</dbReference>
<dbReference type="Proteomes" id="UP000727407">
    <property type="component" value="Unassembled WGS sequence"/>
</dbReference>
<dbReference type="Pfam" id="PF00225">
    <property type="entry name" value="Kinesin"/>
    <property type="match status" value="1"/>
</dbReference>
<dbReference type="InterPro" id="IPR036961">
    <property type="entry name" value="Kinesin_motor_dom_sf"/>
</dbReference>
<keyword evidence="7" id="KW-0282">Flagellum</keyword>
<comment type="subcellular location">
    <subcellularLocation>
        <location evidence="1">Cytoplasm</location>
        <location evidence="1">Cytoskeleton</location>
        <location evidence="1">Flagellum axoneme</location>
    </subcellularLocation>
</comment>
<dbReference type="EMBL" id="QNUK01000182">
    <property type="protein sequence ID" value="KAF5899016.1"/>
    <property type="molecule type" value="Genomic_DNA"/>
</dbReference>
<comment type="caution">
    <text evidence="20">The sequence shown here is derived from an EMBL/GenBank/DDBJ whole genome shotgun (WGS) entry which is preliminary data.</text>
</comment>
<dbReference type="OrthoDB" id="3176171at2759"/>
<dbReference type="GO" id="GO:0005874">
    <property type="term" value="C:microtubule"/>
    <property type="evidence" value="ECO:0007669"/>
    <property type="project" value="UniProtKB-KW"/>
</dbReference>
<keyword evidence="3" id="KW-0597">Phosphoprotein</keyword>
<keyword evidence="4 16" id="KW-0493">Microtubule</keyword>
<keyword evidence="9" id="KW-0969">Cilium</keyword>
<comment type="subunit">
    <text evidence="14">Interacts with HYDIN.</text>
</comment>
<evidence type="ECO:0000256" key="14">
    <source>
        <dbReference type="ARBA" id="ARBA00063408"/>
    </source>
</evidence>
<dbReference type="GO" id="GO:0007018">
    <property type="term" value="P:microtubule-based movement"/>
    <property type="evidence" value="ECO:0007669"/>
    <property type="project" value="InterPro"/>
</dbReference>
<proteinExistence type="inferred from homology"/>
<feature type="compositionally biased region" description="Basic and acidic residues" evidence="17">
    <location>
        <begin position="736"/>
        <end position="750"/>
    </location>
</feature>
<evidence type="ECO:0000256" key="3">
    <source>
        <dbReference type="ARBA" id="ARBA00022553"/>
    </source>
</evidence>
<dbReference type="InterPro" id="IPR001752">
    <property type="entry name" value="Kinesin_motor_dom"/>
</dbReference>
<accession>A0A8J4U547</accession>
<dbReference type="InterPro" id="IPR056524">
    <property type="entry name" value="KIF6/9_C"/>
</dbReference>
<evidence type="ECO:0000256" key="1">
    <source>
        <dbReference type="ARBA" id="ARBA00004611"/>
    </source>
</evidence>
<evidence type="ECO:0000256" key="11">
    <source>
        <dbReference type="ARBA" id="ARBA00023212"/>
    </source>
</evidence>
<feature type="compositionally biased region" description="Acidic residues" evidence="17">
    <location>
        <begin position="671"/>
        <end position="680"/>
    </location>
</feature>
<keyword evidence="8" id="KW-0175">Coiled coil</keyword>
<feature type="compositionally biased region" description="Polar residues" evidence="17">
    <location>
        <begin position="707"/>
        <end position="728"/>
    </location>
</feature>
<dbReference type="SMART" id="SM00129">
    <property type="entry name" value="KISc"/>
    <property type="match status" value="1"/>
</dbReference>
<comment type="similarity">
    <text evidence="15 16">Belongs to the TRAFAC class myosin-kinesin ATPase superfamily. Kinesin family.</text>
</comment>
<dbReference type="PROSITE" id="PS00411">
    <property type="entry name" value="KINESIN_MOTOR_1"/>
    <property type="match status" value="1"/>
</dbReference>
<dbReference type="PANTHER" id="PTHR47968">
    <property type="entry name" value="CENTROMERE PROTEIN E"/>
    <property type="match status" value="1"/>
</dbReference>
<keyword evidence="12" id="KW-0966">Cell projection</keyword>
<dbReference type="InterPro" id="IPR019821">
    <property type="entry name" value="Kinesin_motor_CS"/>
</dbReference>
<dbReference type="FunFam" id="3.40.850.10:FF:000040">
    <property type="entry name" value="Kinesin-like protein"/>
    <property type="match status" value="1"/>
</dbReference>
<dbReference type="PANTHER" id="PTHR47968:SF62">
    <property type="entry name" value="KINESIN FAMILY MEMBER 5A"/>
    <property type="match status" value="1"/>
</dbReference>
<evidence type="ECO:0000256" key="18">
    <source>
        <dbReference type="SAM" id="Phobius"/>
    </source>
</evidence>
<evidence type="ECO:0000256" key="16">
    <source>
        <dbReference type="RuleBase" id="RU000394"/>
    </source>
</evidence>
<feature type="compositionally biased region" description="Polar residues" evidence="17">
    <location>
        <begin position="654"/>
        <end position="668"/>
    </location>
</feature>
<evidence type="ECO:0000256" key="12">
    <source>
        <dbReference type="ARBA" id="ARBA00023273"/>
    </source>
</evidence>
<dbReference type="Pfam" id="PF23735">
    <property type="entry name" value="KIF9"/>
    <property type="match status" value="1"/>
</dbReference>
<dbReference type="AlphaFoldDB" id="A0A8J4U547"/>
<keyword evidence="5 15" id="KW-0547">Nucleotide-binding</keyword>
<gene>
    <name evidence="20" type="primary">kif9</name>
    <name evidence="20" type="ORF">DAT39_011292</name>
</gene>
<dbReference type="Gene3D" id="3.40.850.10">
    <property type="entry name" value="Kinesin motor domain"/>
    <property type="match status" value="1"/>
</dbReference>
<dbReference type="GO" id="GO:0008017">
    <property type="term" value="F:microtubule binding"/>
    <property type="evidence" value="ECO:0007669"/>
    <property type="project" value="InterPro"/>
</dbReference>
<keyword evidence="2" id="KW-0963">Cytoplasm</keyword>
<evidence type="ECO:0000256" key="8">
    <source>
        <dbReference type="ARBA" id="ARBA00023054"/>
    </source>
</evidence>
<evidence type="ECO:0000256" key="4">
    <source>
        <dbReference type="ARBA" id="ARBA00022701"/>
    </source>
</evidence>
<keyword evidence="6 15" id="KW-0067">ATP-binding</keyword>
<dbReference type="InterPro" id="IPR027640">
    <property type="entry name" value="Kinesin-like_fam"/>
</dbReference>
<keyword evidence="10 15" id="KW-0505">Motor protein</keyword>
<keyword evidence="21" id="KW-1185">Reference proteome</keyword>
<evidence type="ECO:0000256" key="17">
    <source>
        <dbReference type="SAM" id="MobiDB-lite"/>
    </source>
</evidence>
<keyword evidence="18" id="KW-0472">Membrane</keyword>
<feature type="domain" description="Kinesin motor" evidence="19">
    <location>
        <begin position="215"/>
        <end position="551"/>
    </location>
</feature>
<evidence type="ECO:0000259" key="19">
    <source>
        <dbReference type="PROSITE" id="PS50067"/>
    </source>
</evidence>
<keyword evidence="18" id="KW-1133">Transmembrane helix</keyword>
<evidence type="ECO:0000313" key="21">
    <source>
        <dbReference type="Proteomes" id="UP000727407"/>
    </source>
</evidence>
<evidence type="ECO:0000256" key="15">
    <source>
        <dbReference type="PROSITE-ProRule" id="PRU00283"/>
    </source>
</evidence>
<organism evidence="20 21">
    <name type="scientific">Clarias magur</name>
    <name type="common">Asian catfish</name>
    <name type="synonym">Macropteronotus magur</name>
    <dbReference type="NCBI Taxonomy" id="1594786"/>
    <lineage>
        <taxon>Eukaryota</taxon>
        <taxon>Metazoa</taxon>
        <taxon>Chordata</taxon>
        <taxon>Craniata</taxon>
        <taxon>Vertebrata</taxon>
        <taxon>Euteleostomi</taxon>
        <taxon>Actinopterygii</taxon>
        <taxon>Neopterygii</taxon>
        <taxon>Teleostei</taxon>
        <taxon>Ostariophysi</taxon>
        <taxon>Siluriformes</taxon>
        <taxon>Clariidae</taxon>
        <taxon>Clarias</taxon>
    </lineage>
</organism>
<dbReference type="PRINTS" id="PR00380">
    <property type="entry name" value="KINESINHEAVY"/>
</dbReference>
<evidence type="ECO:0000256" key="6">
    <source>
        <dbReference type="ARBA" id="ARBA00022840"/>
    </source>
</evidence>
<feature type="binding site" evidence="15">
    <location>
        <begin position="302"/>
        <end position="309"/>
    </location>
    <ligand>
        <name>ATP</name>
        <dbReference type="ChEBI" id="CHEBI:30616"/>
    </ligand>
</feature>
<keyword evidence="11" id="KW-0206">Cytoskeleton</keyword>
<dbReference type="GO" id="GO:0048731">
    <property type="term" value="P:system development"/>
    <property type="evidence" value="ECO:0007669"/>
    <property type="project" value="UniProtKB-ARBA"/>
</dbReference>
<evidence type="ECO:0000256" key="10">
    <source>
        <dbReference type="ARBA" id="ARBA00023175"/>
    </source>
</evidence>
<name>A0A8J4U547_CLAMG</name>
<feature type="compositionally biased region" description="Basic and acidic residues" evidence="17">
    <location>
        <begin position="696"/>
        <end position="706"/>
    </location>
</feature>